<dbReference type="SUPFAM" id="SSF52047">
    <property type="entry name" value="RNI-like"/>
    <property type="match status" value="1"/>
</dbReference>
<dbReference type="PANTHER" id="PTHR14224">
    <property type="entry name" value="SIMILAR TO PREFERENTIALLY EXPRESSED ANTIGEN IN MELANOMA-LIKE 3"/>
    <property type="match status" value="1"/>
</dbReference>
<accession>A0A8S3Z2P1</accession>
<sequence>MAAAPMQGMHSMWYDHYRGAVYPLDLDGTPSYRQPKLYAASLLETCCAYIVRDANLTRIAIESVPPILCIHMMEAALKGNHDRSIQALMSRWMLKSLVLFKLVPSVFSSLLPLYEPLYQSDIVRQGLRYTTSLAHTFLECLRQQSATKLRHLDLTGFPTAEVILYYLTSHCMLVHNENRRNNMVTLYNQAVSLAEECAGAGGGKNQHSPLEIDMQNCLPSDISIEIKLDAFVTSESCHSELCKALTVSSFPGARFRLIVEKLCITCLGGDRVNLLLKQVTAEQLKGLQLKYNSLRNMDFVRMAPVLQSFTSLTALDLSCNYISLYDNESMAVIMKQTFSTLSKLERLDLSNNRLKNKLCTVLLGVTHPLKHLRLAACGLTVLDLTALAMFPYLESLEELDLSENNLSPCHFPLIPILAKVSGAIRILEFQECGITDEVMNMLSYHLTFMPRLTYLNMGGNAWYSETTLKLASQVSKLSGLRVFKLSYPLDCYFLGMDEDKTLETEAKNAFRTSLHTALENAMTDGQQNEQLKVVLDEINRAAE</sequence>
<dbReference type="InterPro" id="IPR001611">
    <property type="entry name" value="Leu-rich_rpt"/>
</dbReference>
<dbReference type="Pfam" id="PF00560">
    <property type="entry name" value="LRR_1"/>
    <property type="match status" value="2"/>
</dbReference>
<dbReference type="GO" id="GO:0005737">
    <property type="term" value="C:cytoplasm"/>
    <property type="evidence" value="ECO:0007669"/>
    <property type="project" value="TreeGrafter"/>
</dbReference>
<protein>
    <recommendedName>
        <fullName evidence="2">Leucine-rich repeat-containing protein 14</fullName>
    </recommendedName>
</protein>
<dbReference type="InterPro" id="IPR050694">
    <property type="entry name" value="LRRC14/PRAME"/>
</dbReference>
<organism evidence="4 5">
    <name type="scientific">Candidula unifasciata</name>
    <dbReference type="NCBI Taxonomy" id="100452"/>
    <lineage>
        <taxon>Eukaryota</taxon>
        <taxon>Metazoa</taxon>
        <taxon>Spiralia</taxon>
        <taxon>Lophotrochozoa</taxon>
        <taxon>Mollusca</taxon>
        <taxon>Gastropoda</taxon>
        <taxon>Heterobranchia</taxon>
        <taxon>Euthyneura</taxon>
        <taxon>Panpulmonata</taxon>
        <taxon>Eupulmonata</taxon>
        <taxon>Stylommatophora</taxon>
        <taxon>Helicina</taxon>
        <taxon>Helicoidea</taxon>
        <taxon>Geomitridae</taxon>
        <taxon>Candidula</taxon>
    </lineage>
</organism>
<dbReference type="Proteomes" id="UP000678393">
    <property type="component" value="Unassembled WGS sequence"/>
</dbReference>
<evidence type="ECO:0000256" key="3">
    <source>
        <dbReference type="ARBA" id="ARBA00022737"/>
    </source>
</evidence>
<dbReference type="Gene3D" id="3.80.10.10">
    <property type="entry name" value="Ribonuclease Inhibitor"/>
    <property type="match status" value="1"/>
</dbReference>
<comment type="caution">
    <text evidence="4">The sequence shown here is derived from an EMBL/GenBank/DDBJ whole genome shotgun (WGS) entry which is preliminary data.</text>
</comment>
<keyword evidence="3" id="KW-0677">Repeat</keyword>
<keyword evidence="5" id="KW-1185">Reference proteome</keyword>
<dbReference type="AlphaFoldDB" id="A0A8S3Z2P1"/>
<dbReference type="OrthoDB" id="6479713at2759"/>
<dbReference type="InterPro" id="IPR032675">
    <property type="entry name" value="LRR_dom_sf"/>
</dbReference>
<evidence type="ECO:0000256" key="2">
    <source>
        <dbReference type="ARBA" id="ARBA00014228"/>
    </source>
</evidence>
<dbReference type="PRINTS" id="PR00019">
    <property type="entry name" value="LEURICHRPT"/>
</dbReference>
<comment type="similarity">
    <text evidence="1">Belongs to the PRAME family. LRRC14 subfamily.</text>
</comment>
<evidence type="ECO:0000313" key="5">
    <source>
        <dbReference type="Proteomes" id="UP000678393"/>
    </source>
</evidence>
<dbReference type="PANTHER" id="PTHR14224:SF37">
    <property type="entry name" value="LEUCINE-RICH REPEAT-CONTAINING PROTEIN 14"/>
    <property type="match status" value="1"/>
</dbReference>
<dbReference type="EMBL" id="CAJHNH020001182">
    <property type="protein sequence ID" value="CAG5121890.1"/>
    <property type="molecule type" value="Genomic_DNA"/>
</dbReference>
<reference evidence="4" key="1">
    <citation type="submission" date="2021-04" db="EMBL/GenBank/DDBJ databases">
        <authorList>
            <consortium name="Molecular Ecology Group"/>
        </authorList>
    </citation>
    <scope>NUCLEOTIDE SEQUENCE</scope>
</reference>
<evidence type="ECO:0000313" key="4">
    <source>
        <dbReference type="EMBL" id="CAG5121890.1"/>
    </source>
</evidence>
<proteinExistence type="inferred from homology"/>
<name>A0A8S3Z2P1_9EUPU</name>
<gene>
    <name evidence="4" type="ORF">CUNI_LOCUS7448</name>
</gene>
<evidence type="ECO:0000256" key="1">
    <source>
        <dbReference type="ARBA" id="ARBA00009552"/>
    </source>
</evidence>